<organism evidence="2 3">
    <name type="scientific">Nitratireductor thuwali</name>
    <dbReference type="NCBI Taxonomy" id="2267699"/>
    <lineage>
        <taxon>Bacteria</taxon>
        <taxon>Pseudomonadati</taxon>
        <taxon>Pseudomonadota</taxon>
        <taxon>Alphaproteobacteria</taxon>
        <taxon>Hyphomicrobiales</taxon>
        <taxon>Phyllobacteriaceae</taxon>
        <taxon>Nitratireductor</taxon>
    </lineage>
</organism>
<keyword evidence="3" id="KW-1185">Reference proteome</keyword>
<evidence type="ECO:0000256" key="1">
    <source>
        <dbReference type="SAM" id="Phobius"/>
    </source>
</evidence>
<evidence type="ECO:0000313" key="3">
    <source>
        <dbReference type="Proteomes" id="UP001342418"/>
    </source>
</evidence>
<dbReference type="EMBL" id="CP030941">
    <property type="protein sequence ID" value="UUP18683.1"/>
    <property type="molecule type" value="Genomic_DNA"/>
</dbReference>
<keyword evidence="1" id="KW-0812">Transmembrane</keyword>
<name>A0ABY5ML16_9HYPH</name>
<sequence>MDRERLGAWAGILSGIGLAGEAAFFMLSGWSAEAFSSFDGAIGILREGGHFLRLAVVFGIFNLALLALFFAGLAERFDRKAPALGGAVLYLGLVGVAAHSIVPIGFYSGVPLFQDLAGRPDAAVLWKGFKMLLDVAQGAGLFFMGLSMIAAGIGSWTHRLLPAGLGVVAILAGAMSVLTPLAFGTFLMPAAGLFAMGGILLSILFRFWGGLALLRPAEP</sequence>
<dbReference type="Proteomes" id="UP001342418">
    <property type="component" value="Chromosome"/>
</dbReference>
<proteinExistence type="predicted"/>
<protein>
    <recommendedName>
        <fullName evidence="4">DUF4386 family protein</fullName>
    </recommendedName>
</protein>
<feature type="transmembrane region" description="Helical" evidence="1">
    <location>
        <begin position="135"/>
        <end position="156"/>
    </location>
</feature>
<evidence type="ECO:0008006" key="4">
    <source>
        <dbReference type="Google" id="ProtNLM"/>
    </source>
</evidence>
<feature type="transmembrane region" description="Helical" evidence="1">
    <location>
        <begin position="50"/>
        <end position="71"/>
    </location>
</feature>
<keyword evidence="1" id="KW-1133">Transmembrane helix</keyword>
<evidence type="ECO:0000313" key="2">
    <source>
        <dbReference type="EMBL" id="UUP18683.1"/>
    </source>
</evidence>
<keyword evidence="1" id="KW-0472">Membrane</keyword>
<reference evidence="2 3" key="1">
    <citation type="submission" date="2018-07" db="EMBL/GenBank/DDBJ databases">
        <title>Genome sequence of Nitratireductor thuwali#1536.</title>
        <authorList>
            <person name="Michoud G."/>
            <person name="Merlino G."/>
            <person name="Sefrji F.O."/>
            <person name="Daffonchio D."/>
        </authorList>
    </citation>
    <scope>NUCLEOTIDE SEQUENCE [LARGE SCALE GENOMIC DNA]</scope>
    <source>
        <strain evidence="3">Nit1536</strain>
    </source>
</reference>
<accession>A0ABY5ML16</accession>
<feature type="transmembrane region" description="Helical" evidence="1">
    <location>
        <begin position="7"/>
        <end position="30"/>
    </location>
</feature>
<feature type="transmembrane region" description="Helical" evidence="1">
    <location>
        <begin position="193"/>
        <end position="214"/>
    </location>
</feature>
<gene>
    <name evidence="2" type="ORF">NTH_03167</name>
</gene>
<feature type="transmembrane region" description="Helical" evidence="1">
    <location>
        <begin position="83"/>
        <end position="106"/>
    </location>
</feature>
<dbReference type="RefSeq" id="WP_338530897.1">
    <property type="nucleotide sequence ID" value="NZ_CP030941.1"/>
</dbReference>
<feature type="transmembrane region" description="Helical" evidence="1">
    <location>
        <begin position="163"/>
        <end position="187"/>
    </location>
</feature>